<dbReference type="RefSeq" id="WP_306161767.1">
    <property type="nucleotide sequence ID" value="NZ_CP132315.1"/>
</dbReference>
<feature type="transmembrane region" description="Helical" evidence="4">
    <location>
        <begin position="359"/>
        <end position="381"/>
    </location>
</feature>
<feature type="transmembrane region" description="Helical" evidence="4">
    <location>
        <begin position="201"/>
        <end position="223"/>
    </location>
</feature>
<gene>
    <name evidence="6" type="ORF">Q9315_24510</name>
</gene>
<feature type="transmembrane region" description="Helical" evidence="4">
    <location>
        <begin position="328"/>
        <end position="347"/>
    </location>
</feature>
<organism evidence="6 7">
    <name type="scientific">Shinella oryzae</name>
    <dbReference type="NCBI Taxonomy" id="2871820"/>
    <lineage>
        <taxon>Bacteria</taxon>
        <taxon>Pseudomonadati</taxon>
        <taxon>Pseudomonadota</taxon>
        <taxon>Alphaproteobacteria</taxon>
        <taxon>Hyphomicrobiales</taxon>
        <taxon>Rhizobiaceae</taxon>
        <taxon>Shinella</taxon>
    </lineage>
</organism>
<feature type="transmembrane region" description="Helical" evidence="4">
    <location>
        <begin position="12"/>
        <end position="35"/>
    </location>
</feature>
<accession>A0ABY9KB40</accession>
<protein>
    <submittedName>
        <fullName evidence="6">MFS transporter</fullName>
    </submittedName>
</protein>
<feature type="transmembrane region" description="Helical" evidence="4">
    <location>
        <begin position="47"/>
        <end position="70"/>
    </location>
</feature>
<geneLocation type="plasmid" evidence="6 7">
    <name>unnamed1</name>
</geneLocation>
<keyword evidence="2 4" id="KW-1133">Transmembrane helix</keyword>
<dbReference type="PANTHER" id="PTHR23521">
    <property type="entry name" value="TRANSPORTER MFS SUPERFAMILY"/>
    <property type="match status" value="1"/>
</dbReference>
<keyword evidence="1 4" id="KW-0812">Transmembrane</keyword>
<dbReference type="InterPro" id="IPR020846">
    <property type="entry name" value="MFS_dom"/>
</dbReference>
<feature type="domain" description="Major facilitator superfamily (MFS) profile" evidence="5">
    <location>
        <begin position="1"/>
        <end position="384"/>
    </location>
</feature>
<evidence type="ECO:0000259" key="5">
    <source>
        <dbReference type="PROSITE" id="PS50850"/>
    </source>
</evidence>
<dbReference type="SUPFAM" id="SSF103473">
    <property type="entry name" value="MFS general substrate transporter"/>
    <property type="match status" value="1"/>
</dbReference>
<dbReference type="PROSITE" id="PS50850">
    <property type="entry name" value="MFS"/>
    <property type="match status" value="1"/>
</dbReference>
<dbReference type="Proteomes" id="UP001225788">
    <property type="component" value="Plasmid unnamed1"/>
</dbReference>
<dbReference type="PANTHER" id="PTHR23521:SF3">
    <property type="entry name" value="MFS TRANSPORTER"/>
    <property type="match status" value="1"/>
</dbReference>
<dbReference type="InterPro" id="IPR011701">
    <property type="entry name" value="MFS"/>
</dbReference>
<feature type="transmembrane region" description="Helical" evidence="4">
    <location>
        <begin position="243"/>
        <end position="267"/>
    </location>
</feature>
<feature type="transmembrane region" description="Helical" evidence="4">
    <location>
        <begin position="274"/>
        <end position="293"/>
    </location>
</feature>
<reference evidence="6 7" key="1">
    <citation type="submission" date="2023-08" db="EMBL/GenBank/DDBJ databases">
        <title>Pathogen: clinical or host-associated sample.</title>
        <authorList>
            <person name="Hergert J."/>
            <person name="Casey R."/>
            <person name="Wagner J."/>
            <person name="Young E.L."/>
            <person name="Oakeson K.F."/>
        </authorList>
    </citation>
    <scope>NUCLEOTIDE SEQUENCE [LARGE SCALE GENOMIC DNA]</scope>
    <source>
        <strain evidence="6 7">UPHL-collab-2</strain>
        <plasmid evidence="6 7">unnamed1</plasmid>
    </source>
</reference>
<feature type="transmembrane region" description="Helical" evidence="4">
    <location>
        <begin position="169"/>
        <end position="189"/>
    </location>
</feature>
<keyword evidence="6" id="KW-0614">Plasmid</keyword>
<dbReference type="Pfam" id="PF07690">
    <property type="entry name" value="MFS_1"/>
    <property type="match status" value="1"/>
</dbReference>
<keyword evidence="3 4" id="KW-0472">Membrane</keyword>
<dbReference type="Gene3D" id="1.20.1250.20">
    <property type="entry name" value="MFS general substrate transporter like domains"/>
    <property type="match status" value="2"/>
</dbReference>
<dbReference type="InterPro" id="IPR036259">
    <property type="entry name" value="MFS_trans_sf"/>
</dbReference>
<evidence type="ECO:0000256" key="4">
    <source>
        <dbReference type="SAM" id="Phobius"/>
    </source>
</evidence>
<dbReference type="EMBL" id="CP132315">
    <property type="protein sequence ID" value="WLS05313.1"/>
    <property type="molecule type" value="Genomic_DNA"/>
</dbReference>
<evidence type="ECO:0000256" key="2">
    <source>
        <dbReference type="ARBA" id="ARBA00022989"/>
    </source>
</evidence>
<feature type="transmembrane region" description="Helical" evidence="4">
    <location>
        <begin position="142"/>
        <end position="163"/>
    </location>
</feature>
<evidence type="ECO:0000313" key="7">
    <source>
        <dbReference type="Proteomes" id="UP001225788"/>
    </source>
</evidence>
<sequence>MLETGTPQHDKPDWAAIVIVILSVTAFAVAQGLTFPLISLTLEAREIGGSLIGLNAAAYAAGAVLCVLTIHRLTTRFRGNHLVVAALFGSALSLLAFATITWLPVWFVARFTVGFCASLISILSGAWLNIATPDCLRGRISGLYGAGMCAGFAAGPLAIPIFGTANGSGFAWASGYVALISLACAVFNANTRTVPEAAPSGGLTAFIIAAPILVLMELVFGFADIAAISGMAVYFVRVGHSEAFAAYAITVLSLPTAFAQPVVGWLLDKFSRAGVTIGCGLSGALAFLIIPFLQSQTALLLIFALIGIATFALNTCALTILGERFKGGMLIAGTASFSLSYSVGSAMGSTGTGFLLDRISTSAVPASVGLGLLAFTVLAVFRRRDLESFVKVTNQ</sequence>
<evidence type="ECO:0000256" key="1">
    <source>
        <dbReference type="ARBA" id="ARBA00022692"/>
    </source>
</evidence>
<feature type="transmembrane region" description="Helical" evidence="4">
    <location>
        <begin position="82"/>
        <end position="105"/>
    </location>
</feature>
<feature type="transmembrane region" description="Helical" evidence="4">
    <location>
        <begin position="299"/>
        <end position="321"/>
    </location>
</feature>
<feature type="transmembrane region" description="Helical" evidence="4">
    <location>
        <begin position="111"/>
        <end position="130"/>
    </location>
</feature>
<proteinExistence type="predicted"/>
<evidence type="ECO:0000256" key="3">
    <source>
        <dbReference type="ARBA" id="ARBA00023136"/>
    </source>
</evidence>
<keyword evidence="7" id="KW-1185">Reference proteome</keyword>
<evidence type="ECO:0000313" key="6">
    <source>
        <dbReference type="EMBL" id="WLS05313.1"/>
    </source>
</evidence>
<name>A0ABY9KB40_9HYPH</name>